<feature type="compositionally biased region" description="Basic and acidic residues" evidence="1">
    <location>
        <begin position="18"/>
        <end position="33"/>
    </location>
</feature>
<evidence type="ECO:0000313" key="2">
    <source>
        <dbReference type="EMBL" id="KZP23014.1"/>
    </source>
</evidence>
<evidence type="ECO:0000256" key="1">
    <source>
        <dbReference type="SAM" id="MobiDB-lite"/>
    </source>
</evidence>
<keyword evidence="3" id="KW-1185">Reference proteome</keyword>
<evidence type="ECO:0000313" key="3">
    <source>
        <dbReference type="Proteomes" id="UP000076532"/>
    </source>
</evidence>
<gene>
    <name evidence="2" type="ORF">FIBSPDRAFT_858952</name>
</gene>
<feature type="region of interest" description="Disordered" evidence="1">
    <location>
        <begin position="18"/>
        <end position="48"/>
    </location>
</feature>
<reference evidence="2 3" key="1">
    <citation type="journal article" date="2016" name="Mol. Biol. Evol.">
        <title>Comparative Genomics of Early-Diverging Mushroom-Forming Fungi Provides Insights into the Origins of Lignocellulose Decay Capabilities.</title>
        <authorList>
            <person name="Nagy L.G."/>
            <person name="Riley R."/>
            <person name="Tritt A."/>
            <person name="Adam C."/>
            <person name="Daum C."/>
            <person name="Floudas D."/>
            <person name="Sun H."/>
            <person name="Yadav J.S."/>
            <person name="Pangilinan J."/>
            <person name="Larsson K.H."/>
            <person name="Matsuura K."/>
            <person name="Barry K."/>
            <person name="Labutti K."/>
            <person name="Kuo R."/>
            <person name="Ohm R.A."/>
            <person name="Bhattacharya S.S."/>
            <person name="Shirouzu T."/>
            <person name="Yoshinaga Y."/>
            <person name="Martin F.M."/>
            <person name="Grigoriev I.V."/>
            <person name="Hibbett D.S."/>
        </authorList>
    </citation>
    <scope>NUCLEOTIDE SEQUENCE [LARGE SCALE GENOMIC DNA]</scope>
    <source>
        <strain evidence="2 3">CBS 109695</strain>
    </source>
</reference>
<dbReference type="EMBL" id="KV417535">
    <property type="protein sequence ID" value="KZP23014.1"/>
    <property type="molecule type" value="Genomic_DNA"/>
</dbReference>
<sequence length="76" mass="8574">MRGRVRLVHLVLIDAERLRQEGDEHPRAGREEQEAPSELSDELRREVRPGEVVDGEGAVYEELNGGRGDRLVEDVA</sequence>
<name>A0A166LJ84_9AGAM</name>
<organism evidence="2 3">
    <name type="scientific">Athelia psychrophila</name>
    <dbReference type="NCBI Taxonomy" id="1759441"/>
    <lineage>
        <taxon>Eukaryota</taxon>
        <taxon>Fungi</taxon>
        <taxon>Dikarya</taxon>
        <taxon>Basidiomycota</taxon>
        <taxon>Agaricomycotina</taxon>
        <taxon>Agaricomycetes</taxon>
        <taxon>Agaricomycetidae</taxon>
        <taxon>Atheliales</taxon>
        <taxon>Atheliaceae</taxon>
        <taxon>Athelia</taxon>
    </lineage>
</organism>
<protein>
    <submittedName>
        <fullName evidence="2">Uncharacterized protein</fullName>
    </submittedName>
</protein>
<dbReference type="Proteomes" id="UP000076532">
    <property type="component" value="Unassembled WGS sequence"/>
</dbReference>
<accession>A0A166LJ84</accession>
<feature type="non-terminal residue" evidence="2">
    <location>
        <position position="76"/>
    </location>
</feature>
<dbReference type="AlphaFoldDB" id="A0A166LJ84"/>
<proteinExistence type="predicted"/>